<sequence>MQIVPKIDDYAWQVRRVPDWTGQTEIMIEIIGAEGCVSFGYSVKEAKRGLKEALLLWIKMYGELALPEAREGAHLIYIEPEMSKEEEDYINVELKKLQ</sequence>
<proteinExistence type="predicted"/>
<dbReference type="Proteomes" id="UP001285636">
    <property type="component" value="Unassembled WGS sequence"/>
</dbReference>
<dbReference type="InterPro" id="IPR035069">
    <property type="entry name" value="TTHA1013/TTHA0281-like"/>
</dbReference>
<evidence type="ECO:0000313" key="2">
    <source>
        <dbReference type="Proteomes" id="UP001285636"/>
    </source>
</evidence>
<name>A0AAJ2NP67_ALKPS</name>
<dbReference type="SUPFAM" id="SSF143100">
    <property type="entry name" value="TTHA1013/TTHA0281-like"/>
    <property type="match status" value="1"/>
</dbReference>
<evidence type="ECO:0000313" key="1">
    <source>
        <dbReference type="EMBL" id="MDV2885999.1"/>
    </source>
</evidence>
<comment type="caution">
    <text evidence="1">The sequence shown here is derived from an EMBL/GenBank/DDBJ whole genome shotgun (WGS) entry which is preliminary data.</text>
</comment>
<reference evidence="1" key="1">
    <citation type="submission" date="2023-10" db="EMBL/GenBank/DDBJ databases">
        <title>Screening of Alkalihalophilus pseudofirmusBZ-TG-HK211 and Its Alleviation of Salt Stress on Rapeseed Growth.</title>
        <authorList>
            <person name="Zhao B."/>
            <person name="Guo T."/>
        </authorList>
    </citation>
    <scope>NUCLEOTIDE SEQUENCE</scope>
    <source>
        <strain evidence="1">BZ-TG-HK211</strain>
    </source>
</reference>
<dbReference type="RefSeq" id="WP_012960141.1">
    <property type="nucleotide sequence ID" value="NZ_CP144224.1"/>
</dbReference>
<protein>
    <submittedName>
        <fullName evidence="1">Type II toxin-antitoxin system HicB family antitoxin</fullName>
    </submittedName>
</protein>
<dbReference type="AlphaFoldDB" id="A0AAJ2NP67"/>
<gene>
    <name evidence="1" type="ORF">RYX45_12485</name>
</gene>
<organism evidence="1 2">
    <name type="scientific">Alkalihalophilus pseudofirmus</name>
    <name type="common">Bacillus pseudofirmus</name>
    <dbReference type="NCBI Taxonomy" id="79885"/>
    <lineage>
        <taxon>Bacteria</taxon>
        <taxon>Bacillati</taxon>
        <taxon>Bacillota</taxon>
        <taxon>Bacilli</taxon>
        <taxon>Bacillales</taxon>
        <taxon>Bacillaceae</taxon>
        <taxon>Alkalihalophilus</taxon>
    </lineage>
</organism>
<accession>A0AAJ2NP67</accession>
<dbReference type="EMBL" id="JAWJAY010000002">
    <property type="protein sequence ID" value="MDV2885999.1"/>
    <property type="molecule type" value="Genomic_DNA"/>
</dbReference>